<reference evidence="2 3" key="1">
    <citation type="submission" date="2024-06" db="EMBL/GenBank/DDBJ databases">
        <title>A chromosome-level genome assembly of beet webworm, Loxostege sticticalis.</title>
        <authorList>
            <person name="Zhang Y."/>
        </authorList>
    </citation>
    <scope>NUCLEOTIDE SEQUENCE [LARGE SCALE GENOMIC DNA]</scope>
    <source>
        <strain evidence="2">AQ028</strain>
        <tissue evidence="2">Male pupae</tissue>
    </source>
</reference>
<accession>A0ABD0T369</accession>
<dbReference type="SUPFAM" id="SSF49265">
    <property type="entry name" value="Fibronectin type III"/>
    <property type="match status" value="1"/>
</dbReference>
<keyword evidence="1" id="KW-0732">Signal</keyword>
<evidence type="ECO:0000313" key="2">
    <source>
        <dbReference type="EMBL" id="KAL0832446.1"/>
    </source>
</evidence>
<evidence type="ECO:0000313" key="3">
    <source>
        <dbReference type="Proteomes" id="UP001549921"/>
    </source>
</evidence>
<dbReference type="InterPro" id="IPR013783">
    <property type="entry name" value="Ig-like_fold"/>
</dbReference>
<dbReference type="AlphaFoldDB" id="A0ABD0T369"/>
<feature type="chain" id="PRO_5044836380" description="Fibronectin type-III domain-containing protein" evidence="1">
    <location>
        <begin position="16"/>
        <end position="146"/>
    </location>
</feature>
<gene>
    <name evidence="2" type="ORF">ABMA28_000678</name>
</gene>
<dbReference type="EMBL" id="JBEDNZ010000010">
    <property type="protein sequence ID" value="KAL0832446.1"/>
    <property type="molecule type" value="Genomic_DNA"/>
</dbReference>
<feature type="signal peptide" evidence="1">
    <location>
        <begin position="1"/>
        <end position="15"/>
    </location>
</feature>
<dbReference type="Proteomes" id="UP001549921">
    <property type="component" value="Unassembled WGS sequence"/>
</dbReference>
<organism evidence="2 3">
    <name type="scientific">Loxostege sticticalis</name>
    <name type="common">Beet webworm moth</name>
    <dbReference type="NCBI Taxonomy" id="481309"/>
    <lineage>
        <taxon>Eukaryota</taxon>
        <taxon>Metazoa</taxon>
        <taxon>Ecdysozoa</taxon>
        <taxon>Arthropoda</taxon>
        <taxon>Hexapoda</taxon>
        <taxon>Insecta</taxon>
        <taxon>Pterygota</taxon>
        <taxon>Neoptera</taxon>
        <taxon>Endopterygota</taxon>
        <taxon>Lepidoptera</taxon>
        <taxon>Glossata</taxon>
        <taxon>Ditrysia</taxon>
        <taxon>Pyraloidea</taxon>
        <taxon>Crambidae</taxon>
        <taxon>Pyraustinae</taxon>
        <taxon>Loxostege</taxon>
    </lineage>
</organism>
<name>A0ABD0T369_LOXSC</name>
<comment type="caution">
    <text evidence="2">The sequence shown here is derived from an EMBL/GenBank/DDBJ whole genome shotgun (WGS) entry which is preliminary data.</text>
</comment>
<evidence type="ECO:0008006" key="4">
    <source>
        <dbReference type="Google" id="ProtNLM"/>
    </source>
</evidence>
<dbReference type="InterPro" id="IPR036116">
    <property type="entry name" value="FN3_sf"/>
</dbReference>
<evidence type="ECO:0000256" key="1">
    <source>
        <dbReference type="SAM" id="SignalP"/>
    </source>
</evidence>
<sequence length="146" mass="17294">MKCLYFLLFVAAAQAFVTREAHKTQLAQSFIPRPWINNTILKMEGTMLYFKVEWETRTNSDKPILGYREILPNTKQFANFQDVIVYGDQHLAAVADIKRELWYQFRVQAFTQDGYGPMSPMKGLRVRWVDGQRMEDYIEKEEEKEE</sequence>
<proteinExistence type="predicted"/>
<dbReference type="Gene3D" id="2.60.40.10">
    <property type="entry name" value="Immunoglobulins"/>
    <property type="match status" value="1"/>
</dbReference>
<protein>
    <recommendedName>
        <fullName evidence="4">Fibronectin type-III domain-containing protein</fullName>
    </recommendedName>
</protein>